<comment type="function">
    <text evidence="5">NAD-dependent protein deacetylase which modulates the activities of several enzymes which are inactive in their acetylated form.</text>
</comment>
<dbReference type="EC" id="2.3.1.286" evidence="5"/>
<comment type="catalytic activity">
    <reaction evidence="5">
        <text>N(6)-acetyl-L-lysyl-[protein] + NAD(+) + H2O = 2''-O-acetyl-ADP-D-ribose + nicotinamide + L-lysyl-[protein]</text>
        <dbReference type="Rhea" id="RHEA:43636"/>
        <dbReference type="Rhea" id="RHEA-COMP:9752"/>
        <dbReference type="Rhea" id="RHEA-COMP:10731"/>
        <dbReference type="ChEBI" id="CHEBI:15377"/>
        <dbReference type="ChEBI" id="CHEBI:17154"/>
        <dbReference type="ChEBI" id="CHEBI:29969"/>
        <dbReference type="ChEBI" id="CHEBI:57540"/>
        <dbReference type="ChEBI" id="CHEBI:61930"/>
        <dbReference type="ChEBI" id="CHEBI:83767"/>
        <dbReference type="EC" id="2.3.1.286"/>
    </reaction>
</comment>
<evidence type="ECO:0000256" key="4">
    <source>
        <dbReference type="ARBA" id="ARBA00023027"/>
    </source>
</evidence>
<dbReference type="Proteomes" id="UP000019678">
    <property type="component" value="Unassembled WGS sequence"/>
</dbReference>
<dbReference type="AlphaFoldDB" id="A0A017TEQ6"/>
<feature type="binding site" evidence="5 6">
    <location>
        <position position="137"/>
    </location>
    <ligand>
        <name>Zn(2+)</name>
        <dbReference type="ChEBI" id="CHEBI:29105"/>
    </ligand>
</feature>
<sequence>MPPEAMTSATATVDDLIRLLANRRVVALTGAGCSTDSGIPDYRGPTSAQRVRAPIQYQDFVRNAAMRSRYWARSFAGWPRFSSAAPNPTHHAFGALERAGLLDGLITQNVDRLHHRAGNQKVIELHGALAEVRCLDCGCLESRDALQARLLDLNPGWSPASFEERPDGDAELVAAAIESFVVPTCVACGGVLKPHVVFFGENVPRPTVDAAFRWVDAADVLLVAGSSLTVFSGFRFVRRAAERGIPVAIVNLGPTRGDPLAHLRLDARLGEVLPALVTALTSGDGGGLGRA</sequence>
<dbReference type="PANTHER" id="PTHR11085:SF10">
    <property type="entry name" value="NAD-DEPENDENT PROTEIN DEACYLASE SIRTUIN-5, MITOCHONDRIAL-RELATED"/>
    <property type="match status" value="1"/>
</dbReference>
<dbReference type="GO" id="GO:0017136">
    <property type="term" value="F:histone deacetylase activity, NAD-dependent"/>
    <property type="evidence" value="ECO:0007669"/>
    <property type="project" value="TreeGrafter"/>
</dbReference>
<evidence type="ECO:0000256" key="6">
    <source>
        <dbReference type="PROSITE-ProRule" id="PRU00236"/>
    </source>
</evidence>
<keyword evidence="3 5" id="KW-0862">Zinc</keyword>
<dbReference type="InterPro" id="IPR026587">
    <property type="entry name" value="Sirtuin_class_II"/>
</dbReference>
<evidence type="ECO:0000256" key="2">
    <source>
        <dbReference type="ARBA" id="ARBA00022723"/>
    </source>
</evidence>
<protein>
    <recommendedName>
        <fullName evidence="5">NAD-dependent protein deacetylase</fullName>
        <ecNumber evidence="5">2.3.1.286</ecNumber>
    </recommendedName>
    <alternativeName>
        <fullName evidence="5">Regulatory protein SIR2 homolog</fullName>
    </alternativeName>
</protein>
<dbReference type="CDD" id="cd01409">
    <property type="entry name" value="SIRT4"/>
    <property type="match status" value="1"/>
</dbReference>
<feature type="binding site" evidence="5">
    <location>
        <begin position="251"/>
        <end position="253"/>
    </location>
    <ligand>
        <name>NAD(+)</name>
        <dbReference type="ChEBI" id="CHEBI:57540"/>
    </ligand>
</feature>
<comment type="similarity">
    <text evidence="5">Belongs to the sirtuin family. Class II subfamily.</text>
</comment>
<dbReference type="NCBIfam" id="NF003738">
    <property type="entry name" value="PRK05333.1"/>
    <property type="match status" value="1"/>
</dbReference>
<feature type="binding site" evidence="5">
    <location>
        <begin position="108"/>
        <end position="111"/>
    </location>
    <ligand>
        <name>NAD(+)</name>
        <dbReference type="ChEBI" id="CHEBI:57540"/>
    </ligand>
</feature>
<feature type="binding site" evidence="5 6">
    <location>
        <position position="188"/>
    </location>
    <ligand>
        <name>Zn(2+)</name>
        <dbReference type="ChEBI" id="CHEBI:29105"/>
    </ligand>
</feature>
<evidence type="ECO:0000256" key="5">
    <source>
        <dbReference type="HAMAP-Rule" id="MF_01967"/>
    </source>
</evidence>
<evidence type="ECO:0000256" key="1">
    <source>
        <dbReference type="ARBA" id="ARBA00022679"/>
    </source>
</evidence>
<dbReference type="InterPro" id="IPR026590">
    <property type="entry name" value="Ssirtuin_cat_dom"/>
</dbReference>
<feature type="domain" description="Deacetylase sirtuin-type" evidence="7">
    <location>
        <begin position="6"/>
        <end position="291"/>
    </location>
</feature>
<name>A0A017TEQ6_9BACT</name>
<dbReference type="Gene3D" id="3.40.50.1220">
    <property type="entry name" value="TPP-binding domain"/>
    <property type="match status" value="1"/>
</dbReference>
<dbReference type="HAMAP" id="MF_01967">
    <property type="entry name" value="Sirtuin_ClassII"/>
    <property type="match status" value="1"/>
</dbReference>
<proteinExistence type="inferred from homology"/>
<dbReference type="Gene3D" id="3.30.1600.10">
    <property type="entry name" value="SIR2/SIRT2 'Small Domain"/>
    <property type="match status" value="1"/>
</dbReference>
<accession>A0A017TEQ6</accession>
<dbReference type="InterPro" id="IPR050134">
    <property type="entry name" value="NAD-dep_sirtuin_deacylases"/>
</dbReference>
<organism evidence="8 9">
    <name type="scientific">Chondromyces apiculatus DSM 436</name>
    <dbReference type="NCBI Taxonomy" id="1192034"/>
    <lineage>
        <taxon>Bacteria</taxon>
        <taxon>Pseudomonadati</taxon>
        <taxon>Myxococcota</taxon>
        <taxon>Polyangia</taxon>
        <taxon>Polyangiales</taxon>
        <taxon>Polyangiaceae</taxon>
        <taxon>Chondromyces</taxon>
    </lineage>
</organism>
<dbReference type="InterPro" id="IPR003000">
    <property type="entry name" value="Sirtuin"/>
</dbReference>
<keyword evidence="9" id="KW-1185">Reference proteome</keyword>
<dbReference type="InterPro" id="IPR026591">
    <property type="entry name" value="Sirtuin_cat_small_dom_sf"/>
</dbReference>
<dbReference type="InterPro" id="IPR029035">
    <property type="entry name" value="DHS-like_NAD/FAD-binding_dom"/>
</dbReference>
<feature type="binding site" evidence="5 6">
    <location>
        <position position="134"/>
    </location>
    <ligand>
        <name>Zn(2+)</name>
        <dbReference type="ChEBI" id="CHEBI:29105"/>
    </ligand>
</feature>
<feature type="binding site" evidence="5">
    <location>
        <begin position="225"/>
        <end position="227"/>
    </location>
    <ligand>
        <name>NAD(+)</name>
        <dbReference type="ChEBI" id="CHEBI:57540"/>
    </ligand>
</feature>
<evidence type="ECO:0000313" key="8">
    <source>
        <dbReference type="EMBL" id="EYF07729.1"/>
    </source>
</evidence>
<keyword evidence="4 5" id="KW-0520">NAD</keyword>
<dbReference type="GO" id="GO:0008270">
    <property type="term" value="F:zinc ion binding"/>
    <property type="evidence" value="ECO:0007669"/>
    <property type="project" value="UniProtKB-UniRule"/>
</dbReference>
<dbReference type="PROSITE" id="PS50305">
    <property type="entry name" value="SIRTUIN"/>
    <property type="match status" value="1"/>
</dbReference>
<dbReference type="STRING" id="1192034.CAP_8230"/>
<evidence type="ECO:0000313" key="9">
    <source>
        <dbReference type="Proteomes" id="UP000019678"/>
    </source>
</evidence>
<dbReference type="PANTHER" id="PTHR11085">
    <property type="entry name" value="NAD-DEPENDENT PROTEIN DEACYLASE SIRTUIN-5, MITOCHONDRIAL-RELATED"/>
    <property type="match status" value="1"/>
</dbReference>
<gene>
    <name evidence="5" type="primary">cobB</name>
    <name evidence="8" type="ORF">CAP_8230</name>
</gene>
<keyword evidence="5" id="KW-0963">Cytoplasm</keyword>
<comment type="caution">
    <text evidence="8">The sequence shown here is derived from an EMBL/GenBank/DDBJ whole genome shotgun (WGS) entry which is preliminary data.</text>
</comment>
<dbReference type="Pfam" id="PF02146">
    <property type="entry name" value="SIR2"/>
    <property type="match status" value="1"/>
</dbReference>
<comment type="cofactor">
    <cofactor evidence="5">
        <name>Zn(2+)</name>
        <dbReference type="ChEBI" id="CHEBI:29105"/>
    </cofactor>
    <text evidence="5">Binds 1 zinc ion per subunit.</text>
</comment>
<evidence type="ECO:0000256" key="3">
    <source>
        <dbReference type="ARBA" id="ARBA00022833"/>
    </source>
</evidence>
<reference evidence="8 9" key="1">
    <citation type="submission" date="2013-05" db="EMBL/GenBank/DDBJ databases">
        <title>Genome assembly of Chondromyces apiculatus DSM 436.</title>
        <authorList>
            <person name="Sharma G."/>
            <person name="Khatri I."/>
            <person name="Kaur C."/>
            <person name="Mayilraj S."/>
            <person name="Subramanian S."/>
        </authorList>
    </citation>
    <scope>NUCLEOTIDE SEQUENCE [LARGE SCALE GENOMIC DNA]</scope>
    <source>
        <strain evidence="8 9">DSM 436</strain>
    </source>
</reference>
<dbReference type="EMBL" id="ASRX01000008">
    <property type="protein sequence ID" value="EYF07729.1"/>
    <property type="molecule type" value="Genomic_DNA"/>
</dbReference>
<feature type="binding site" evidence="5">
    <location>
        <position position="269"/>
    </location>
    <ligand>
        <name>NAD(+)</name>
        <dbReference type="ChEBI" id="CHEBI:57540"/>
    </ligand>
</feature>
<dbReference type="GO" id="GO:0070403">
    <property type="term" value="F:NAD+ binding"/>
    <property type="evidence" value="ECO:0007669"/>
    <property type="project" value="UniProtKB-UniRule"/>
</dbReference>
<keyword evidence="1 5" id="KW-0808">Transferase</keyword>
<dbReference type="GO" id="GO:0005737">
    <property type="term" value="C:cytoplasm"/>
    <property type="evidence" value="ECO:0007669"/>
    <property type="project" value="UniProtKB-SubCell"/>
</dbReference>
<dbReference type="eggNOG" id="COG0846">
    <property type="taxonomic scope" value="Bacteria"/>
</dbReference>
<evidence type="ECO:0000259" key="7">
    <source>
        <dbReference type="PROSITE" id="PS50305"/>
    </source>
</evidence>
<keyword evidence="2 5" id="KW-0479">Metal-binding</keyword>
<feature type="active site" description="Proton acceptor" evidence="5 6">
    <location>
        <position position="126"/>
    </location>
</feature>
<comment type="caution">
    <text evidence="5">Lacks conserved residue(s) required for the propagation of feature annotation.</text>
</comment>
<dbReference type="SUPFAM" id="SSF52467">
    <property type="entry name" value="DHS-like NAD/FAD-binding domain"/>
    <property type="match status" value="1"/>
</dbReference>
<feature type="binding site" evidence="5 6">
    <location>
        <position position="185"/>
    </location>
    <ligand>
        <name>Zn(2+)</name>
        <dbReference type="ChEBI" id="CHEBI:29105"/>
    </ligand>
</feature>
<comment type="subcellular location">
    <subcellularLocation>
        <location evidence="5">Cytoplasm</location>
    </subcellularLocation>
</comment>